<keyword evidence="6" id="KW-0067">ATP-binding</keyword>
<dbReference type="FunFam" id="1.10.10.10:FF:000322">
    <property type="entry name" value="Probable disease resistance protein At1g63360"/>
    <property type="match status" value="1"/>
</dbReference>
<dbReference type="GO" id="GO:0005524">
    <property type="term" value="F:ATP binding"/>
    <property type="evidence" value="ECO:0007669"/>
    <property type="project" value="UniProtKB-KW"/>
</dbReference>
<evidence type="ECO:0000259" key="8">
    <source>
        <dbReference type="Pfam" id="PF23559"/>
    </source>
</evidence>
<evidence type="ECO:0000256" key="7">
    <source>
        <dbReference type="SAM" id="Phobius"/>
    </source>
</evidence>
<keyword evidence="2" id="KW-0433">Leucine-rich repeat</keyword>
<protein>
    <submittedName>
        <fullName evidence="9">Late blight resistance homolog R1A-10</fullName>
    </submittedName>
</protein>
<dbReference type="Gene3D" id="1.10.10.10">
    <property type="entry name" value="Winged helix-like DNA-binding domain superfamily/Winged helix DNA-binding domain"/>
    <property type="match status" value="1"/>
</dbReference>
<dbReference type="Pfam" id="PF23559">
    <property type="entry name" value="WHD_DRP"/>
    <property type="match status" value="1"/>
</dbReference>
<dbReference type="SUPFAM" id="SSF52058">
    <property type="entry name" value="L domain-like"/>
    <property type="match status" value="1"/>
</dbReference>
<evidence type="ECO:0000256" key="5">
    <source>
        <dbReference type="ARBA" id="ARBA00022821"/>
    </source>
</evidence>
<dbReference type="EMBL" id="CACTIH010000589">
    <property type="protein sequence ID" value="CAA2961684.1"/>
    <property type="molecule type" value="Genomic_DNA"/>
</dbReference>
<keyword evidence="7" id="KW-1133">Transmembrane helix</keyword>
<reference evidence="9 10" key="1">
    <citation type="submission" date="2019-12" db="EMBL/GenBank/DDBJ databases">
        <authorList>
            <person name="Alioto T."/>
            <person name="Alioto T."/>
            <person name="Gomez Garrido J."/>
        </authorList>
    </citation>
    <scope>NUCLEOTIDE SEQUENCE [LARGE SCALE GENOMIC DNA]</scope>
</reference>
<gene>
    <name evidence="9" type="ORF">OLEA9_A004244</name>
</gene>
<feature type="transmembrane region" description="Helical" evidence="7">
    <location>
        <begin position="168"/>
        <end position="189"/>
    </location>
</feature>
<keyword evidence="7" id="KW-0472">Membrane</keyword>
<dbReference type="Proteomes" id="UP000594638">
    <property type="component" value="Unassembled WGS sequence"/>
</dbReference>
<dbReference type="Gene3D" id="3.80.10.10">
    <property type="entry name" value="Ribonuclease Inhibitor"/>
    <property type="match status" value="1"/>
</dbReference>
<keyword evidence="3" id="KW-0677">Repeat</keyword>
<dbReference type="PANTHER" id="PTHR15140">
    <property type="entry name" value="TUBULIN-SPECIFIC CHAPERONE E"/>
    <property type="match status" value="1"/>
</dbReference>
<dbReference type="PANTHER" id="PTHR15140:SF37">
    <property type="entry name" value="UBIQUITIN-LIKE DOMAIN-CONTAINING PROTEIN"/>
    <property type="match status" value="1"/>
</dbReference>
<dbReference type="GO" id="GO:0006952">
    <property type="term" value="P:defense response"/>
    <property type="evidence" value="ECO:0007669"/>
    <property type="project" value="UniProtKB-KW"/>
</dbReference>
<accession>A0A8S0QAF3</accession>
<name>A0A8S0QAF3_OLEEU</name>
<evidence type="ECO:0000313" key="10">
    <source>
        <dbReference type="Proteomes" id="UP000594638"/>
    </source>
</evidence>
<keyword evidence="10" id="KW-1185">Reference proteome</keyword>
<dbReference type="InterPro" id="IPR036388">
    <property type="entry name" value="WH-like_DNA-bd_sf"/>
</dbReference>
<keyword evidence="7" id="KW-0812">Transmembrane</keyword>
<proteinExistence type="inferred from homology"/>
<evidence type="ECO:0000256" key="6">
    <source>
        <dbReference type="ARBA" id="ARBA00022840"/>
    </source>
</evidence>
<organism evidence="9 10">
    <name type="scientific">Olea europaea subsp. europaea</name>
    <dbReference type="NCBI Taxonomy" id="158383"/>
    <lineage>
        <taxon>Eukaryota</taxon>
        <taxon>Viridiplantae</taxon>
        <taxon>Streptophyta</taxon>
        <taxon>Embryophyta</taxon>
        <taxon>Tracheophyta</taxon>
        <taxon>Spermatophyta</taxon>
        <taxon>Magnoliopsida</taxon>
        <taxon>eudicotyledons</taxon>
        <taxon>Gunneridae</taxon>
        <taxon>Pentapetalae</taxon>
        <taxon>asterids</taxon>
        <taxon>lamiids</taxon>
        <taxon>Lamiales</taxon>
        <taxon>Oleaceae</taxon>
        <taxon>Oleeae</taxon>
        <taxon>Olea</taxon>
    </lineage>
</organism>
<evidence type="ECO:0000256" key="4">
    <source>
        <dbReference type="ARBA" id="ARBA00022741"/>
    </source>
</evidence>
<evidence type="ECO:0000256" key="1">
    <source>
        <dbReference type="ARBA" id="ARBA00008894"/>
    </source>
</evidence>
<keyword evidence="4" id="KW-0547">Nucleotide-binding</keyword>
<dbReference type="AlphaFoldDB" id="A0A8S0QAF3"/>
<dbReference type="InterPro" id="IPR058922">
    <property type="entry name" value="WHD_DRP"/>
</dbReference>
<evidence type="ECO:0000313" key="9">
    <source>
        <dbReference type="EMBL" id="CAA2961684.1"/>
    </source>
</evidence>
<comment type="similarity">
    <text evidence="1">Belongs to the disease resistance NB-LRR family.</text>
</comment>
<dbReference type="Gramene" id="OE9A004244T1">
    <property type="protein sequence ID" value="OE9A004244C1"/>
    <property type="gene ID" value="OE9A004244"/>
</dbReference>
<dbReference type="OrthoDB" id="912863at2759"/>
<evidence type="ECO:0000256" key="3">
    <source>
        <dbReference type="ARBA" id="ARBA00022737"/>
    </source>
</evidence>
<evidence type="ECO:0000256" key="2">
    <source>
        <dbReference type="ARBA" id="ARBA00022614"/>
    </source>
</evidence>
<sequence length="479" mass="55377">MIASILSNVKSISSWEEVATSLSSFLPEAGNYFSILKFSYTTLPIHLKPCFLYLSAFREDLEIPVRKLLLLWIAEGFIVKKEEKNLEDVAEEYLIELINRSLLQVAKRRLDNGVKACTLHRMALDMCWKIAEEENFIFQQLVNLLSLLSSRFTSLFQFSLLLLTTCEFVVIMSIMLLLLMLILILIDVVKPMMIHMFFSQFLVSKYRSPLASENLSIHHESEKIRILESASDLSRIETLTELRYLETSSKLTWSIGRLQNLEFLLAERTTNILPRYLLNLPKLRHLHVGGPARFSKTCKISGTNSLQTLSFICIFDRKDEEILKCSPNLRSLNCAVLAKKCPDLKFLSQLESLKIVIYGSFKGEYTALNFPMNIKKLTLSNSGLPWKKMSLVGTLPKLEILKLEDEAFEGEIWNTMDDEFQKLKFLKLDNLDLEQWNSSYNHFPVLEQLVLRYCDNLEMIPSELGEIQHFTRLRFMLVA</sequence>
<comment type="caution">
    <text evidence="9">The sequence shown here is derived from an EMBL/GenBank/DDBJ whole genome shotgun (WGS) entry which is preliminary data.</text>
</comment>
<dbReference type="InterPro" id="IPR032675">
    <property type="entry name" value="LRR_dom_sf"/>
</dbReference>
<feature type="domain" description="Disease resistance protein winged helix" evidence="8">
    <location>
        <begin position="57"/>
        <end position="126"/>
    </location>
</feature>
<keyword evidence="5" id="KW-0611">Plant defense</keyword>